<evidence type="ECO:0000313" key="1">
    <source>
        <dbReference type="EMBL" id="GAA0532468.1"/>
    </source>
</evidence>
<sequence length="476" mass="50285">MVDYASQIRLPDYSRLASGVQGLIGLQGNLLQQRALTQQMEANKAASEAAKLSTDPVTGQIDQAKFTQLLSQGAGAYNIPEYLGKFQQLSNAQLEAKAKQLDIAQKQLSFFGGQLGSLVNMGERATPQDVIRTLANGVQLGMMTPEQAQQYATQIPSDPKELQSWLRQHWIGLQRTQEQIGLLPQGGAVDTGGAQLLTNRDPITGQISTAAVVPKTLSPGEAATRVPVFVDGQQGTVPLGATVGGTGAPAGGQGQPGSAPSGFLPTAPVLGQDKVAAAAADRYNSLVESANNAPTAINGYDRALEALAGAGTSGVAANAKLFLPTILQSLGLQDEGGDVQNFQSLKKYLANAGAQAASAAGYSGSDARLSTFTQGQPDPQNMNPGALRDAIQYVKALQTGVIAKNNAAQAWVEQHGGNMAKLPEFERRWSNAFNPDVMELRNLPPEQQRSYIASLKPEKRKALMESYRKMSEVGAF</sequence>
<dbReference type="EMBL" id="BAAAEN010000041">
    <property type="protein sequence ID" value="GAA0532468.1"/>
    <property type="molecule type" value="Genomic_DNA"/>
</dbReference>
<reference evidence="2" key="1">
    <citation type="journal article" date="2019" name="Int. J. Syst. Evol. Microbiol.">
        <title>The Global Catalogue of Microorganisms (GCM) 10K type strain sequencing project: providing services to taxonomists for standard genome sequencing and annotation.</title>
        <authorList>
            <consortium name="The Broad Institute Genomics Platform"/>
            <consortium name="The Broad Institute Genome Sequencing Center for Infectious Disease"/>
            <person name="Wu L."/>
            <person name="Ma J."/>
        </authorList>
    </citation>
    <scope>NUCLEOTIDE SEQUENCE [LARGE SCALE GENOMIC DNA]</scope>
    <source>
        <strain evidence="2">JCM 14330</strain>
    </source>
</reference>
<keyword evidence="2" id="KW-1185">Reference proteome</keyword>
<protein>
    <submittedName>
        <fullName evidence="1">Uncharacterized protein</fullName>
    </submittedName>
</protein>
<accession>A0ABP3N0G2</accession>
<dbReference type="Proteomes" id="UP001501706">
    <property type="component" value="Unassembled WGS sequence"/>
</dbReference>
<comment type="caution">
    <text evidence="1">The sequence shown here is derived from an EMBL/GenBank/DDBJ whole genome shotgun (WGS) entry which is preliminary data.</text>
</comment>
<organism evidence="1 2">
    <name type="scientific">Pigmentiphaga daeguensis</name>
    <dbReference type="NCBI Taxonomy" id="414049"/>
    <lineage>
        <taxon>Bacteria</taxon>
        <taxon>Pseudomonadati</taxon>
        <taxon>Pseudomonadota</taxon>
        <taxon>Betaproteobacteria</taxon>
        <taxon>Burkholderiales</taxon>
        <taxon>Alcaligenaceae</taxon>
        <taxon>Pigmentiphaga</taxon>
    </lineage>
</organism>
<proteinExistence type="predicted"/>
<dbReference type="RefSeq" id="WP_343928727.1">
    <property type="nucleotide sequence ID" value="NZ_BAAAEN010000041.1"/>
</dbReference>
<gene>
    <name evidence="1" type="ORF">GCM10009097_57200</name>
</gene>
<evidence type="ECO:0000313" key="2">
    <source>
        <dbReference type="Proteomes" id="UP001501706"/>
    </source>
</evidence>
<name>A0ABP3N0G2_9BURK</name>